<feature type="transmembrane region" description="Helical" evidence="5">
    <location>
        <begin position="12"/>
        <end position="35"/>
    </location>
</feature>
<dbReference type="GO" id="GO:0005886">
    <property type="term" value="C:plasma membrane"/>
    <property type="evidence" value="ECO:0007669"/>
    <property type="project" value="TreeGrafter"/>
</dbReference>
<evidence type="ECO:0000256" key="2">
    <source>
        <dbReference type="ARBA" id="ARBA00022692"/>
    </source>
</evidence>
<dbReference type="CDD" id="cd17316">
    <property type="entry name" value="MFS_SV2_like"/>
    <property type="match status" value="1"/>
</dbReference>
<dbReference type="GO" id="GO:0046943">
    <property type="term" value="F:carboxylic acid transmembrane transporter activity"/>
    <property type="evidence" value="ECO:0007669"/>
    <property type="project" value="TreeGrafter"/>
</dbReference>
<dbReference type="PANTHER" id="PTHR23508">
    <property type="entry name" value="CARBOXYLIC ACID TRANSPORTER PROTEIN HOMOLOG"/>
    <property type="match status" value="1"/>
</dbReference>
<evidence type="ECO:0000256" key="5">
    <source>
        <dbReference type="SAM" id="Phobius"/>
    </source>
</evidence>
<evidence type="ECO:0000259" key="6">
    <source>
        <dbReference type="PROSITE" id="PS50850"/>
    </source>
</evidence>
<evidence type="ECO:0000256" key="1">
    <source>
        <dbReference type="ARBA" id="ARBA00004141"/>
    </source>
</evidence>
<dbReference type="EMBL" id="FUZU01000005">
    <property type="protein sequence ID" value="SKC88310.1"/>
    <property type="molecule type" value="Genomic_DNA"/>
</dbReference>
<evidence type="ECO:0000256" key="4">
    <source>
        <dbReference type="ARBA" id="ARBA00023136"/>
    </source>
</evidence>
<dbReference type="AlphaFoldDB" id="A0A1T5MJA0"/>
<dbReference type="InterPro" id="IPR011701">
    <property type="entry name" value="MFS"/>
</dbReference>
<feature type="transmembrane region" description="Helical" evidence="5">
    <location>
        <begin position="393"/>
        <end position="417"/>
    </location>
</feature>
<accession>A0A1T5MJA0</accession>
<dbReference type="RefSeq" id="WP_079690047.1">
    <property type="nucleotide sequence ID" value="NZ_FUZU01000005.1"/>
</dbReference>
<feature type="transmembrane region" description="Helical" evidence="5">
    <location>
        <begin position="55"/>
        <end position="74"/>
    </location>
</feature>
<dbReference type="InterPro" id="IPR020846">
    <property type="entry name" value="MFS_dom"/>
</dbReference>
<dbReference type="STRING" id="688867.SAMN05660236_5545"/>
<keyword evidence="8" id="KW-1185">Reference proteome</keyword>
<feature type="transmembrane region" description="Helical" evidence="5">
    <location>
        <begin position="81"/>
        <end position="101"/>
    </location>
</feature>
<keyword evidence="4 5" id="KW-0472">Membrane</keyword>
<evidence type="ECO:0000313" key="7">
    <source>
        <dbReference type="EMBL" id="SKC88310.1"/>
    </source>
</evidence>
<dbReference type="Pfam" id="PF07690">
    <property type="entry name" value="MFS_1"/>
    <property type="match status" value="1"/>
</dbReference>
<comment type="subcellular location">
    <subcellularLocation>
        <location evidence="1">Membrane</location>
        <topology evidence="1">Multi-pass membrane protein</topology>
    </subcellularLocation>
</comment>
<dbReference type="InterPro" id="IPR036259">
    <property type="entry name" value="MFS_trans_sf"/>
</dbReference>
<feature type="transmembrane region" description="Helical" evidence="5">
    <location>
        <begin position="107"/>
        <end position="128"/>
    </location>
</feature>
<sequence length="431" mass="47115">MNESKFKPLWSLPVIVAALGYFVDIYDLLLFSIVRKPSLISLGIPEDQLFDQGEHLLRVQMAGLLVGGIIWGIMGDKRGRLSVLFGSILLYSLANIANGFITTVDQYVVLRFIAGIGLAGELGAGVTLVSESLPSNLRGYGTTIIATVGLMGAVVGNLVSQTKFASSSFESWQISFFIGGGMGLLLLIARVSVFESHVFLKSKERKLERGNFFQLFTNRTRLVKFLGCIFIGLPIWYVIGILVTFSPEFATALSITGTVTTGNAIMYSYIGLAVGDLASGFSSQIIKSRKKIVLIFILLTLCFIVFYLFTPIKDAGFFYITCFILGVGIGYWALFVTIAAEQFGTNLRSTVATSVPNFIRGTVIPLTLLFKFLRDSIHQHYSLSLGDINAKNAGMIYGALVVGLLTIVVALIALRLIDETYGRDMNFVEED</sequence>
<feature type="domain" description="Major facilitator superfamily (MFS) profile" evidence="6">
    <location>
        <begin position="13"/>
        <end position="421"/>
    </location>
</feature>
<protein>
    <submittedName>
        <fullName evidence="7">Predicted arabinose efflux permease, MFS family</fullName>
    </submittedName>
</protein>
<keyword evidence="3 5" id="KW-1133">Transmembrane helix</keyword>
<dbReference type="Gene3D" id="1.20.1250.20">
    <property type="entry name" value="MFS general substrate transporter like domains"/>
    <property type="match status" value="2"/>
</dbReference>
<feature type="transmembrane region" description="Helical" evidence="5">
    <location>
        <begin position="221"/>
        <end position="243"/>
    </location>
</feature>
<feature type="transmembrane region" description="Helical" evidence="5">
    <location>
        <begin position="172"/>
        <end position="200"/>
    </location>
</feature>
<feature type="transmembrane region" description="Helical" evidence="5">
    <location>
        <begin position="292"/>
        <end position="310"/>
    </location>
</feature>
<organism evidence="7 8">
    <name type="scientific">Ohtaekwangia koreensis</name>
    <dbReference type="NCBI Taxonomy" id="688867"/>
    <lineage>
        <taxon>Bacteria</taxon>
        <taxon>Pseudomonadati</taxon>
        <taxon>Bacteroidota</taxon>
        <taxon>Cytophagia</taxon>
        <taxon>Cytophagales</taxon>
        <taxon>Fulvivirgaceae</taxon>
        <taxon>Ohtaekwangia</taxon>
    </lineage>
</organism>
<dbReference type="PROSITE" id="PS50850">
    <property type="entry name" value="MFS"/>
    <property type="match status" value="1"/>
</dbReference>
<dbReference type="PANTHER" id="PTHR23508:SF10">
    <property type="entry name" value="CARBOXYLIC ACID TRANSPORTER PROTEIN HOMOLOG"/>
    <property type="match status" value="1"/>
</dbReference>
<dbReference type="SUPFAM" id="SSF103473">
    <property type="entry name" value="MFS general substrate transporter"/>
    <property type="match status" value="1"/>
</dbReference>
<gene>
    <name evidence="7" type="ORF">SAMN05660236_5545</name>
</gene>
<proteinExistence type="predicted"/>
<name>A0A1T5MJA0_9BACT</name>
<dbReference type="Proteomes" id="UP000190961">
    <property type="component" value="Unassembled WGS sequence"/>
</dbReference>
<evidence type="ECO:0000313" key="8">
    <source>
        <dbReference type="Proteomes" id="UP000190961"/>
    </source>
</evidence>
<feature type="transmembrane region" description="Helical" evidence="5">
    <location>
        <begin position="316"/>
        <end position="339"/>
    </location>
</feature>
<reference evidence="7 8" key="1">
    <citation type="submission" date="2017-02" db="EMBL/GenBank/DDBJ databases">
        <authorList>
            <person name="Peterson S.W."/>
        </authorList>
    </citation>
    <scope>NUCLEOTIDE SEQUENCE [LARGE SCALE GENOMIC DNA]</scope>
    <source>
        <strain evidence="7 8">DSM 25262</strain>
    </source>
</reference>
<feature type="transmembrane region" description="Helical" evidence="5">
    <location>
        <begin position="249"/>
        <end position="272"/>
    </location>
</feature>
<feature type="transmembrane region" description="Helical" evidence="5">
    <location>
        <begin position="140"/>
        <end position="160"/>
    </location>
</feature>
<dbReference type="OrthoDB" id="9774156at2"/>
<evidence type="ECO:0000256" key="3">
    <source>
        <dbReference type="ARBA" id="ARBA00022989"/>
    </source>
</evidence>
<keyword evidence="2 5" id="KW-0812">Transmembrane</keyword>
<feature type="transmembrane region" description="Helical" evidence="5">
    <location>
        <begin position="351"/>
        <end position="373"/>
    </location>
</feature>